<dbReference type="Pfam" id="PF11185">
    <property type="entry name" value="DUF2971"/>
    <property type="match status" value="1"/>
</dbReference>
<comment type="caution">
    <text evidence="1">The sequence shown here is derived from an EMBL/GenBank/DDBJ whole genome shotgun (WGS) entry which is preliminary data.</text>
</comment>
<dbReference type="EMBL" id="JAHWYN010000002">
    <property type="protein sequence ID" value="MBW4359298.1"/>
    <property type="molecule type" value="Genomic_DNA"/>
</dbReference>
<protein>
    <submittedName>
        <fullName evidence="1">DUF2971 domain-containing protein</fullName>
    </submittedName>
</protein>
<accession>A0ABS6XTV5</accession>
<sequence>MNFEKPKIIYKYCSLNVAESIIKTNTIKFSDPASFNDPFDCDVDLLEFKLPNKLDEHTIYELETIKGMFQNYPGFDDLIKEEGFIEEMYRKAQIEKVKGARVSCFSLIENNILMWSHYADKHKGICLEFDSDLTSHGFTNLAEEDITEGEVGYTEYEKTNYLSSNRIFAVYKMFLCKSNAWSYEKEFRLITLNKKPELQEFKKSFLKSVYFGLNMTPSEIAKFISLCSECNYETLMFFKAEKINSSIEFKQL</sequence>
<dbReference type="Proteomes" id="UP000812031">
    <property type="component" value="Unassembled WGS sequence"/>
</dbReference>
<dbReference type="RefSeq" id="WP_219315836.1">
    <property type="nucleotide sequence ID" value="NZ_JAHWYN010000002.1"/>
</dbReference>
<proteinExistence type="predicted"/>
<gene>
    <name evidence="1" type="ORF">KZH69_02255</name>
</gene>
<name>A0ABS6XTV5_9FLAO</name>
<reference evidence="1 2" key="1">
    <citation type="submission" date="2021-07" db="EMBL/GenBank/DDBJ databases">
        <title>Flavobacterium sp. nov. isolated from sediment on the Taihu Lake.</title>
        <authorList>
            <person name="Qu J.-H."/>
        </authorList>
    </citation>
    <scope>NUCLEOTIDE SEQUENCE [LARGE SCALE GENOMIC DNA]</scope>
    <source>
        <strain evidence="1 2">NAS39</strain>
    </source>
</reference>
<evidence type="ECO:0000313" key="2">
    <source>
        <dbReference type="Proteomes" id="UP000812031"/>
    </source>
</evidence>
<keyword evidence="2" id="KW-1185">Reference proteome</keyword>
<evidence type="ECO:0000313" key="1">
    <source>
        <dbReference type="EMBL" id="MBW4359298.1"/>
    </source>
</evidence>
<dbReference type="InterPro" id="IPR021352">
    <property type="entry name" value="DUF2971"/>
</dbReference>
<organism evidence="1 2">
    <name type="scientific">Flavobacterium taihuense</name>
    <dbReference type="NCBI Taxonomy" id="2857508"/>
    <lineage>
        <taxon>Bacteria</taxon>
        <taxon>Pseudomonadati</taxon>
        <taxon>Bacteroidota</taxon>
        <taxon>Flavobacteriia</taxon>
        <taxon>Flavobacteriales</taxon>
        <taxon>Flavobacteriaceae</taxon>
        <taxon>Flavobacterium</taxon>
    </lineage>
</organism>